<evidence type="ECO:0000313" key="3">
    <source>
        <dbReference type="Proteomes" id="UP001154312"/>
    </source>
</evidence>
<dbReference type="PROSITE" id="PS51257">
    <property type="entry name" value="PROKAR_LIPOPROTEIN"/>
    <property type="match status" value="1"/>
</dbReference>
<dbReference type="Gene3D" id="3.40.190.10">
    <property type="entry name" value="Periplasmic binding protein-like II"/>
    <property type="match status" value="2"/>
</dbReference>
<feature type="signal peptide" evidence="1">
    <location>
        <begin position="1"/>
        <end position="18"/>
    </location>
</feature>
<accession>A0A9X4H0F8</accession>
<keyword evidence="1" id="KW-0732">Signal</keyword>
<evidence type="ECO:0000256" key="1">
    <source>
        <dbReference type="SAM" id="SignalP"/>
    </source>
</evidence>
<dbReference type="AlphaFoldDB" id="A0A9X4H0F8"/>
<sequence length="326" mass="35260">MRRLTAAVVAVAAVLLLAAGCGNRGVSDKTPSAGTPDKIIVQVPLAPPTAPLFKMVEDGLPEGTKLELLVYNTVDEATARVIKGEADFSVLPVNVAAKLYNSGIDISLANVNTWGILYLVSVDDKVKEWQDLKGMELYVGARGSTPDVLTQYLLRRSGLKEGEVKLTYLGSPEIAQMVINGLVKNAVLPEPLVTQVLMNNQQARVVRDFYTDWQRSEGETRLPQTGMVVSNGFVRSYPGAVTGFQKAYAGALDWTVAHPDQAAPLVETNLKMPAPVFVRSMERTRLQFAGGSGASKDVSAYLARLLDFSPDMVGGKLPDEKFYLSE</sequence>
<dbReference type="RefSeq" id="WP_277445312.1">
    <property type="nucleotide sequence ID" value="NZ_JAKOAV010000043.1"/>
</dbReference>
<dbReference type="InterPro" id="IPR027024">
    <property type="entry name" value="UCP027386_ABC_sbc_TM0202"/>
</dbReference>
<dbReference type="PIRSF" id="PIRSF027386">
    <property type="entry name" value="UCP027386_ABC_sbc_TM0202"/>
    <property type="match status" value="1"/>
</dbReference>
<dbReference type="EMBL" id="JAKOAV010000043">
    <property type="protein sequence ID" value="MDF9409802.1"/>
    <property type="molecule type" value="Genomic_DNA"/>
</dbReference>
<dbReference type="PANTHER" id="PTHR30024:SF46">
    <property type="entry name" value="ABC TRANSPORTER, SUBSTRATE-BINDING LIPOPROTEIN"/>
    <property type="match status" value="1"/>
</dbReference>
<reference evidence="2" key="1">
    <citation type="submission" date="2022-02" db="EMBL/GenBank/DDBJ databases">
        <authorList>
            <person name="Leng L."/>
        </authorList>
    </citation>
    <scope>NUCLEOTIDE SEQUENCE</scope>
    <source>
        <strain evidence="2">JI</strain>
    </source>
</reference>
<protein>
    <submittedName>
        <fullName evidence="2">ABC transporter substrate-binding protein</fullName>
    </submittedName>
</protein>
<proteinExistence type="predicted"/>
<keyword evidence="3" id="KW-1185">Reference proteome</keyword>
<dbReference type="Pfam" id="PF13379">
    <property type="entry name" value="NMT1_2"/>
    <property type="match status" value="1"/>
</dbReference>
<name>A0A9X4H0F8_9FIRM</name>
<gene>
    <name evidence="2" type="ORF">L7E55_15840</name>
</gene>
<organism evidence="2 3">
    <name type="scientific">Pelotomaculum isophthalicicum JI</name>
    <dbReference type="NCBI Taxonomy" id="947010"/>
    <lineage>
        <taxon>Bacteria</taxon>
        <taxon>Bacillati</taxon>
        <taxon>Bacillota</taxon>
        <taxon>Clostridia</taxon>
        <taxon>Eubacteriales</taxon>
        <taxon>Desulfotomaculaceae</taxon>
        <taxon>Pelotomaculum</taxon>
    </lineage>
</organism>
<evidence type="ECO:0000313" key="2">
    <source>
        <dbReference type="EMBL" id="MDF9409802.1"/>
    </source>
</evidence>
<comment type="caution">
    <text evidence="2">The sequence shown here is derived from an EMBL/GenBank/DDBJ whole genome shotgun (WGS) entry which is preliminary data.</text>
</comment>
<dbReference type="PANTHER" id="PTHR30024">
    <property type="entry name" value="ALIPHATIC SULFONATES-BINDING PROTEIN-RELATED"/>
    <property type="match status" value="1"/>
</dbReference>
<dbReference type="Proteomes" id="UP001154312">
    <property type="component" value="Unassembled WGS sequence"/>
</dbReference>
<dbReference type="SUPFAM" id="SSF53850">
    <property type="entry name" value="Periplasmic binding protein-like II"/>
    <property type="match status" value="1"/>
</dbReference>
<feature type="chain" id="PRO_5040786175" evidence="1">
    <location>
        <begin position="19"/>
        <end position="326"/>
    </location>
</feature>